<organism evidence="1 2">
    <name type="scientific">Aphanizomenon flos-aquae FACHB-1040</name>
    <dbReference type="NCBI Taxonomy" id="2692887"/>
    <lineage>
        <taxon>Bacteria</taxon>
        <taxon>Bacillati</taxon>
        <taxon>Cyanobacteriota</taxon>
        <taxon>Cyanophyceae</taxon>
        <taxon>Nostocales</taxon>
        <taxon>Aphanizomenonaceae</taxon>
        <taxon>Aphanizomenon</taxon>
    </lineage>
</organism>
<accession>A0ABR8BPU0</accession>
<proteinExistence type="predicted"/>
<evidence type="ECO:0000313" key="1">
    <source>
        <dbReference type="EMBL" id="MBD2276782.1"/>
    </source>
</evidence>
<comment type="caution">
    <text evidence="1">The sequence shown here is derived from an EMBL/GenBank/DDBJ whole genome shotgun (WGS) entry which is preliminary data.</text>
</comment>
<name>A0ABR8BPU0_APHFL</name>
<sequence length="126" mass="14962">MADKERALELYKLDEAAHDLVAKHTKNRDVITQAYKMRTTVVYGLERFWGEHLRLEREKADYWKDTWNKLAEILGSAGIQLPTDSDQDIRNTARELWDLDPKHRKVALAVLTQLCECMVWWTQRYK</sequence>
<dbReference type="Proteomes" id="UP000606721">
    <property type="component" value="Unassembled WGS sequence"/>
</dbReference>
<dbReference type="EMBL" id="JACJQT010000001">
    <property type="protein sequence ID" value="MBD2276782.1"/>
    <property type="molecule type" value="Genomic_DNA"/>
</dbReference>
<keyword evidence="2" id="KW-1185">Reference proteome</keyword>
<evidence type="ECO:0000313" key="2">
    <source>
        <dbReference type="Proteomes" id="UP000606721"/>
    </source>
</evidence>
<protein>
    <submittedName>
        <fullName evidence="1">Uncharacterized protein</fullName>
    </submittedName>
</protein>
<reference evidence="1 2" key="1">
    <citation type="journal article" date="2020" name="ISME J.">
        <title>Comparative genomics reveals insights into cyanobacterial evolution and habitat adaptation.</title>
        <authorList>
            <person name="Chen M.Y."/>
            <person name="Teng W.K."/>
            <person name="Zhao L."/>
            <person name="Hu C.X."/>
            <person name="Zhou Y.K."/>
            <person name="Han B.P."/>
            <person name="Song L.R."/>
            <person name="Shu W.S."/>
        </authorList>
    </citation>
    <scope>NUCLEOTIDE SEQUENCE [LARGE SCALE GENOMIC DNA]</scope>
    <source>
        <strain evidence="1 2">FACHB-1040</strain>
    </source>
</reference>
<dbReference type="RefSeq" id="WP_190381935.1">
    <property type="nucleotide sequence ID" value="NZ_JACJQT010000001.1"/>
</dbReference>
<gene>
    <name evidence="1" type="ORF">H6F99_00130</name>
</gene>